<keyword evidence="2" id="KW-1185">Reference proteome</keyword>
<protein>
    <submittedName>
        <fullName evidence="1">Uncharacterized protein</fullName>
    </submittedName>
</protein>
<dbReference type="EMBL" id="MLYP01000058">
    <property type="protein sequence ID" value="OIJ88414.1"/>
    <property type="molecule type" value="Genomic_DNA"/>
</dbReference>
<dbReference type="Proteomes" id="UP000179935">
    <property type="component" value="Unassembled WGS sequence"/>
</dbReference>
<organism evidence="1 2">
    <name type="scientific">Streptomyces colonosanans</name>
    <dbReference type="NCBI Taxonomy" id="1428652"/>
    <lineage>
        <taxon>Bacteria</taxon>
        <taxon>Bacillati</taxon>
        <taxon>Actinomycetota</taxon>
        <taxon>Actinomycetes</taxon>
        <taxon>Kitasatosporales</taxon>
        <taxon>Streptomycetaceae</taxon>
        <taxon>Streptomyces</taxon>
    </lineage>
</organism>
<accession>A0A1S2P5S5</accession>
<evidence type="ECO:0000313" key="1">
    <source>
        <dbReference type="EMBL" id="OIJ88414.1"/>
    </source>
</evidence>
<comment type="caution">
    <text evidence="1">The sequence shown here is derived from an EMBL/GenBank/DDBJ whole genome shotgun (WGS) entry which is preliminary data.</text>
</comment>
<reference evidence="1 2" key="1">
    <citation type="submission" date="2016-10" db="EMBL/GenBank/DDBJ databases">
        <title>Genome sequence of Streptomyces sp. MUSC 93.</title>
        <authorList>
            <person name="Lee L.-H."/>
            <person name="Ser H.-L."/>
            <person name="Law J.W.-F."/>
        </authorList>
    </citation>
    <scope>NUCLEOTIDE SEQUENCE [LARGE SCALE GENOMIC DNA]</scope>
    <source>
        <strain evidence="1 2">MUSC 93</strain>
    </source>
</reference>
<sequence>MVSAFVFVGAEVAVGGVPAAGVVAGQPGEDRAPGYPGSAQDTAHITIAKSRWEQQLAQLGPSAAFEMAVPYPLGDPERDEVGRTLREAQRLLTVNEVRASILEVRRALEWVRENVDWDKPGSRKQGSQCNQTERWWRAGAGVWGPAKAPAAAALSPSSSSAQDMLVTHDRRMRADFTGSRLELREGAVAPAR</sequence>
<name>A0A1S2P5S5_9ACTN</name>
<evidence type="ECO:0000313" key="2">
    <source>
        <dbReference type="Proteomes" id="UP000179935"/>
    </source>
</evidence>
<dbReference type="AlphaFoldDB" id="A0A1S2P5S5"/>
<gene>
    <name evidence="1" type="ORF">BIV24_22965</name>
</gene>
<proteinExistence type="predicted"/>